<proteinExistence type="inferred from homology"/>
<dbReference type="InterPro" id="IPR014395">
    <property type="entry name" value="Pen/GL7ACA/AHL_acylase"/>
</dbReference>
<dbReference type="Pfam" id="PF01804">
    <property type="entry name" value="Penicil_amidase"/>
    <property type="match status" value="1"/>
</dbReference>
<evidence type="ECO:0000313" key="6">
    <source>
        <dbReference type="EMBL" id="ABC83656.1"/>
    </source>
</evidence>
<gene>
    <name evidence="6" type="ordered locus">Adeh_3892</name>
</gene>
<dbReference type="GO" id="GO:0046872">
    <property type="term" value="F:metal ion binding"/>
    <property type="evidence" value="ECO:0007669"/>
    <property type="project" value="UniProtKB-KW"/>
</dbReference>
<dbReference type="eggNOG" id="COG2366">
    <property type="taxonomic scope" value="Bacteria"/>
</dbReference>
<dbReference type="Gene3D" id="3.60.20.10">
    <property type="entry name" value="Glutamine Phosphoribosylpyrophosphate, subunit 1, domain 1"/>
    <property type="match status" value="3"/>
</dbReference>
<evidence type="ECO:0000256" key="1">
    <source>
        <dbReference type="ARBA" id="ARBA00006586"/>
    </source>
</evidence>
<dbReference type="OrthoDB" id="9760084at2"/>
<dbReference type="EC" id="3.5.1.11" evidence="6"/>
<feature type="region of interest" description="Disordered" evidence="4">
    <location>
        <begin position="681"/>
        <end position="701"/>
    </location>
</feature>
<accession>Q2IGF0</accession>
<reference evidence="6 7" key="1">
    <citation type="submission" date="2006-01" db="EMBL/GenBank/DDBJ databases">
        <title>Complete sequence of Anaeromyxobacter dehalogenans 2CP-C.</title>
        <authorList>
            <consortium name="US DOE Joint Genome Institute"/>
            <person name="Copeland A."/>
            <person name="Lucas S."/>
            <person name="Lapidus A."/>
            <person name="Barry K."/>
            <person name="Detter J.C."/>
            <person name="Glavina T."/>
            <person name="Hammon N."/>
            <person name="Israni S."/>
            <person name="Pitluck S."/>
            <person name="Brettin T."/>
            <person name="Bruce D."/>
            <person name="Han C."/>
            <person name="Tapia R."/>
            <person name="Gilna P."/>
            <person name="Kiss H."/>
            <person name="Schmutz J."/>
            <person name="Larimer F."/>
            <person name="Land M."/>
            <person name="Kyrpides N."/>
            <person name="Anderson I."/>
            <person name="Sanford R.A."/>
            <person name="Ritalahti K.M."/>
            <person name="Thomas H.S."/>
            <person name="Kirby J.R."/>
            <person name="Zhulin I.B."/>
            <person name="Loeffler F.E."/>
            <person name="Richardson P."/>
        </authorList>
    </citation>
    <scope>NUCLEOTIDE SEQUENCE [LARGE SCALE GENOMIC DNA]</scope>
    <source>
        <strain evidence="6 7">2CP-C</strain>
    </source>
</reference>
<dbReference type="PROSITE" id="PS51257">
    <property type="entry name" value="PROKAR_LIPOPROTEIN"/>
    <property type="match status" value="1"/>
</dbReference>
<evidence type="ECO:0000256" key="4">
    <source>
        <dbReference type="SAM" id="MobiDB-lite"/>
    </source>
</evidence>
<keyword evidence="6" id="KW-0378">Hydrolase</keyword>
<feature type="region of interest" description="Disordered" evidence="4">
    <location>
        <begin position="18"/>
        <end position="44"/>
    </location>
</feature>
<comment type="cofactor">
    <cofactor evidence="3">
        <name>Ca(2+)</name>
        <dbReference type="ChEBI" id="CHEBI:29108"/>
    </cofactor>
    <text evidence="3">Binds 1 Ca(2+) ion per dimer.</text>
</comment>
<comment type="similarity">
    <text evidence="1">Belongs to the peptidase S45 family.</text>
</comment>
<keyword evidence="3" id="KW-0106">Calcium</keyword>
<dbReference type="InterPro" id="IPR023343">
    <property type="entry name" value="Penicillin_amidase_dom1"/>
</dbReference>
<dbReference type="MEROPS" id="S45.003"/>
<keyword evidence="3" id="KW-0479">Metal-binding</keyword>
<protein>
    <submittedName>
        <fullName evidence="6">Penicillin amidase</fullName>
        <ecNumber evidence="6">3.5.1.11</ecNumber>
    </submittedName>
</protein>
<dbReference type="GO" id="GO:0008953">
    <property type="term" value="F:penicillin amidase activity"/>
    <property type="evidence" value="ECO:0007669"/>
    <property type="project" value="UniProtKB-EC"/>
</dbReference>
<dbReference type="CDD" id="cd03747">
    <property type="entry name" value="Ntn_PGA_like"/>
    <property type="match status" value="1"/>
</dbReference>
<dbReference type="GO" id="GO:0017000">
    <property type="term" value="P:antibiotic biosynthetic process"/>
    <property type="evidence" value="ECO:0007669"/>
    <property type="project" value="InterPro"/>
</dbReference>
<dbReference type="InterPro" id="IPR029055">
    <property type="entry name" value="Ntn_hydrolases_N"/>
</dbReference>
<feature type="binding site" evidence="3">
    <location>
        <position position="358"/>
    </location>
    <ligand>
        <name>Ca(2+)</name>
        <dbReference type="ChEBI" id="CHEBI:29108"/>
    </ligand>
</feature>
<dbReference type="PANTHER" id="PTHR34218">
    <property type="entry name" value="PEPTIDASE S45 PENICILLIN AMIDASE"/>
    <property type="match status" value="1"/>
</dbReference>
<dbReference type="PIRSF" id="PIRSF001227">
    <property type="entry name" value="Pen_acylase"/>
    <property type="match status" value="1"/>
</dbReference>
<feature type="binding site" evidence="3">
    <location>
        <position position="361"/>
    </location>
    <ligand>
        <name>Ca(2+)</name>
        <dbReference type="ChEBI" id="CHEBI:29108"/>
    </ligand>
</feature>
<dbReference type="PANTHER" id="PTHR34218:SF4">
    <property type="entry name" value="ACYL-HOMOSERINE LACTONE ACYLASE QUIP"/>
    <property type="match status" value="1"/>
</dbReference>
<feature type="compositionally biased region" description="Low complexity" evidence="4">
    <location>
        <begin position="18"/>
        <end position="39"/>
    </location>
</feature>
<dbReference type="KEGG" id="ade:Adeh_3892"/>
<organism evidence="6 7">
    <name type="scientific">Anaeromyxobacter dehalogenans (strain 2CP-C)</name>
    <dbReference type="NCBI Taxonomy" id="290397"/>
    <lineage>
        <taxon>Bacteria</taxon>
        <taxon>Pseudomonadati</taxon>
        <taxon>Myxococcota</taxon>
        <taxon>Myxococcia</taxon>
        <taxon>Myxococcales</taxon>
        <taxon>Cystobacterineae</taxon>
        <taxon>Anaeromyxobacteraceae</taxon>
        <taxon>Anaeromyxobacter</taxon>
    </lineage>
</organism>
<dbReference type="HOGENOM" id="CLU_011790_1_0_7"/>
<dbReference type="RefSeq" id="WP_011422938.1">
    <property type="nucleotide sequence ID" value="NC_007760.1"/>
</dbReference>
<dbReference type="InterPro" id="IPR002692">
    <property type="entry name" value="S45"/>
</dbReference>
<evidence type="ECO:0000313" key="7">
    <source>
        <dbReference type="Proteomes" id="UP000001935"/>
    </source>
</evidence>
<dbReference type="STRING" id="290397.Adeh_3892"/>
<feature type="chain" id="PRO_5004209668" evidence="5">
    <location>
        <begin position="26"/>
        <end position="947"/>
    </location>
</feature>
<dbReference type="Proteomes" id="UP000001935">
    <property type="component" value="Chromosome"/>
</dbReference>
<sequence>MRAALVAASLAALAGLTSCSSPSSPAGSATAAARGGTAPERLPGLHGAATITRDEAGIAHLRAADEHDLFLLQGWVHAQDRLFQMDVTRRRAAGRLAELLGPGALPGDVQLRTFGLARAAARSLPLLSARAVAALEAYAEGVNAWAETHPLPPEYAALELTTFEPWTVQDSLLSAKLIAFGLSFDVDDVERTVALATYQQAGAALGFDGAKLFFEDLWRAAPFDPASTVPDALAPSPAAATATRAAVTSAGKLHPRAVELAAEFLGRVKGDAFLRRLTDREERDGSNQWVIAGAHTAGGSPMLASDPHLALGAPSTFYPVHLQAGPFDVIGNSFAGVPSVVVGHNRHLAWGATVDPFDVTDVYQEQVVPDPSSPSGLATVYQGTLEPVIPYPEAYLANVIGDAVMNDVVPVPPGNGIPAATLVVPRRNQGPIIQLDPATGVALSVQYTGFSGTRELDAFLGYDLARGIDDFVTAMRHFDVGSQNFCYADDAGNIAYFTHSAVPVREDLQQGLVDGLPPFFIRDGTGGNEWLPVQHPQPLQVVPYEVVPLEELPQIVNPPAGFAVNANNDPAGLTLENAPLTKVRPGGGIYYLAPGFDAGFRAGRITRRVKEVLAAGKMTFEQMQSIQADVTLLDAEVLVPYLTAALEHARREGAPAPLAALGADAAVADAVARLAAWDGSTPTGIPEGWDDADPPGERAPPSAAEVQASVAATIYSTWRGQAIRNVIDSKLGAMPLPPSQQAMTALRNLLDRFDAQQGVGASGIDFFAVPGLDASPADRRDLVLLKSLADALALLSGPDFAAAFGGSTNPDDWRWGKLHRIVFAHPMGGPFSVPPAFGAFPAPLPGLPGIPTDGGFGAVDASSHGARAASANAFMFSSGPSNRLVVELSRGAVKRAESVWPGGASAVPGEWNYLNLLPLWLSNDTVPLFTRASDLGKDTHDVVQLVP</sequence>
<dbReference type="EMBL" id="CP000251">
    <property type="protein sequence ID" value="ABC83656.1"/>
    <property type="molecule type" value="Genomic_DNA"/>
</dbReference>
<dbReference type="AlphaFoldDB" id="Q2IGF0"/>
<evidence type="ECO:0000256" key="2">
    <source>
        <dbReference type="PIRSR" id="PIRSR001227-1"/>
    </source>
</evidence>
<keyword evidence="5" id="KW-0732">Signal</keyword>
<feature type="signal peptide" evidence="5">
    <location>
        <begin position="1"/>
        <end position="25"/>
    </location>
</feature>
<name>Q2IGF0_ANADE</name>
<evidence type="ECO:0000256" key="5">
    <source>
        <dbReference type="SAM" id="SignalP"/>
    </source>
</evidence>
<feature type="active site" description="Nucleophile" evidence="2">
    <location>
        <position position="286"/>
    </location>
</feature>
<dbReference type="SUPFAM" id="SSF56235">
    <property type="entry name" value="N-terminal nucleophile aminohydrolases (Ntn hydrolases)"/>
    <property type="match status" value="1"/>
</dbReference>
<evidence type="ECO:0000256" key="3">
    <source>
        <dbReference type="PIRSR" id="PIRSR001227-2"/>
    </source>
</evidence>
<dbReference type="Gene3D" id="1.10.439.10">
    <property type="entry name" value="Penicillin Amidohydrolase, domain 1"/>
    <property type="match status" value="1"/>
</dbReference>